<sequence>MHAFFPPCVTFLRPFSPAFAIPKAPPLFRAELSPDLPETVPCRSQNSDLPVPYVRPTSIYRHSA</sequence>
<feature type="non-terminal residue" evidence="1">
    <location>
        <position position="64"/>
    </location>
</feature>
<gene>
    <name evidence="1" type="ORF">BaRGS_00023034</name>
</gene>
<keyword evidence="2" id="KW-1185">Reference proteome</keyword>
<protein>
    <submittedName>
        <fullName evidence="1">Uncharacterized protein</fullName>
    </submittedName>
</protein>
<proteinExistence type="predicted"/>
<dbReference type="AlphaFoldDB" id="A0ABD0KFD7"/>
<evidence type="ECO:0000313" key="1">
    <source>
        <dbReference type="EMBL" id="KAK7485733.1"/>
    </source>
</evidence>
<dbReference type="Proteomes" id="UP001519460">
    <property type="component" value="Unassembled WGS sequence"/>
</dbReference>
<reference evidence="1 2" key="1">
    <citation type="journal article" date="2023" name="Sci. Data">
        <title>Genome assembly of the Korean intertidal mud-creeper Batillaria attramentaria.</title>
        <authorList>
            <person name="Patra A.K."/>
            <person name="Ho P.T."/>
            <person name="Jun S."/>
            <person name="Lee S.J."/>
            <person name="Kim Y."/>
            <person name="Won Y.J."/>
        </authorList>
    </citation>
    <scope>NUCLEOTIDE SEQUENCE [LARGE SCALE GENOMIC DNA]</scope>
    <source>
        <strain evidence="1">Wonlab-2016</strain>
    </source>
</reference>
<evidence type="ECO:0000313" key="2">
    <source>
        <dbReference type="Proteomes" id="UP001519460"/>
    </source>
</evidence>
<organism evidence="1 2">
    <name type="scientific">Batillaria attramentaria</name>
    <dbReference type="NCBI Taxonomy" id="370345"/>
    <lineage>
        <taxon>Eukaryota</taxon>
        <taxon>Metazoa</taxon>
        <taxon>Spiralia</taxon>
        <taxon>Lophotrochozoa</taxon>
        <taxon>Mollusca</taxon>
        <taxon>Gastropoda</taxon>
        <taxon>Caenogastropoda</taxon>
        <taxon>Sorbeoconcha</taxon>
        <taxon>Cerithioidea</taxon>
        <taxon>Batillariidae</taxon>
        <taxon>Batillaria</taxon>
    </lineage>
</organism>
<name>A0ABD0KFD7_9CAEN</name>
<accession>A0ABD0KFD7</accession>
<dbReference type="EMBL" id="JACVVK020000190">
    <property type="protein sequence ID" value="KAK7485733.1"/>
    <property type="molecule type" value="Genomic_DNA"/>
</dbReference>
<comment type="caution">
    <text evidence="1">The sequence shown here is derived from an EMBL/GenBank/DDBJ whole genome shotgun (WGS) entry which is preliminary data.</text>
</comment>